<evidence type="ECO:0000256" key="4">
    <source>
        <dbReference type="PROSITE-ProRule" id="PRU00335"/>
    </source>
</evidence>
<evidence type="ECO:0000256" key="5">
    <source>
        <dbReference type="SAM" id="MobiDB-lite"/>
    </source>
</evidence>
<dbReference type="InterPro" id="IPR049445">
    <property type="entry name" value="TetR_SbtR-like_C"/>
</dbReference>
<dbReference type="SUPFAM" id="SSF48498">
    <property type="entry name" value="Tetracyclin repressor-like, C-terminal domain"/>
    <property type="match status" value="1"/>
</dbReference>
<evidence type="ECO:0000256" key="2">
    <source>
        <dbReference type="ARBA" id="ARBA00023125"/>
    </source>
</evidence>
<dbReference type="Pfam" id="PF21597">
    <property type="entry name" value="TetR_C_43"/>
    <property type="match status" value="1"/>
</dbReference>
<comment type="caution">
    <text evidence="7">The sequence shown here is derived from an EMBL/GenBank/DDBJ whole genome shotgun (WGS) entry which is preliminary data.</text>
</comment>
<dbReference type="InterPro" id="IPR001647">
    <property type="entry name" value="HTH_TetR"/>
</dbReference>
<dbReference type="InterPro" id="IPR036271">
    <property type="entry name" value="Tet_transcr_reg_TetR-rel_C_sf"/>
</dbReference>
<keyword evidence="8" id="KW-1185">Reference proteome</keyword>
<dbReference type="RefSeq" id="WP_344969621.1">
    <property type="nucleotide sequence ID" value="NZ_BAAAVI010000009.1"/>
</dbReference>
<dbReference type="PANTHER" id="PTHR30055">
    <property type="entry name" value="HTH-TYPE TRANSCRIPTIONAL REGULATOR RUTR"/>
    <property type="match status" value="1"/>
</dbReference>
<dbReference type="InterPro" id="IPR050109">
    <property type="entry name" value="HTH-type_TetR-like_transc_reg"/>
</dbReference>
<evidence type="ECO:0000256" key="1">
    <source>
        <dbReference type="ARBA" id="ARBA00023015"/>
    </source>
</evidence>
<dbReference type="Gene3D" id="1.10.357.10">
    <property type="entry name" value="Tetracycline Repressor, domain 2"/>
    <property type="match status" value="1"/>
</dbReference>
<gene>
    <name evidence="7" type="ORF">GCM10010517_18000</name>
</gene>
<dbReference type="EMBL" id="BAAAVI010000009">
    <property type="protein sequence ID" value="GAA2859472.1"/>
    <property type="molecule type" value="Genomic_DNA"/>
</dbReference>
<evidence type="ECO:0000256" key="3">
    <source>
        <dbReference type="ARBA" id="ARBA00023163"/>
    </source>
</evidence>
<keyword evidence="2 4" id="KW-0238">DNA-binding</keyword>
<feature type="region of interest" description="Disordered" evidence="5">
    <location>
        <begin position="193"/>
        <end position="217"/>
    </location>
</feature>
<feature type="DNA-binding region" description="H-T-H motif" evidence="4">
    <location>
        <begin position="38"/>
        <end position="57"/>
    </location>
</feature>
<dbReference type="InterPro" id="IPR009057">
    <property type="entry name" value="Homeodomain-like_sf"/>
</dbReference>
<protein>
    <submittedName>
        <fullName evidence="7">TetR/AcrR family transcriptional regulator</fullName>
    </submittedName>
</protein>
<reference evidence="7 8" key="1">
    <citation type="journal article" date="2019" name="Int. J. Syst. Evol. Microbiol.">
        <title>The Global Catalogue of Microorganisms (GCM) 10K type strain sequencing project: providing services to taxonomists for standard genome sequencing and annotation.</title>
        <authorList>
            <consortium name="The Broad Institute Genomics Platform"/>
            <consortium name="The Broad Institute Genome Sequencing Center for Infectious Disease"/>
            <person name="Wu L."/>
            <person name="Ma J."/>
        </authorList>
    </citation>
    <scope>NUCLEOTIDE SEQUENCE [LARGE SCALE GENOMIC DNA]</scope>
    <source>
        <strain evidence="7 8">JCM 6242</strain>
    </source>
</reference>
<evidence type="ECO:0000313" key="8">
    <source>
        <dbReference type="Proteomes" id="UP001500831"/>
    </source>
</evidence>
<proteinExistence type="predicted"/>
<feature type="compositionally biased region" description="Basic and acidic residues" evidence="5">
    <location>
        <begin position="205"/>
        <end position="217"/>
    </location>
</feature>
<feature type="domain" description="HTH tetR-type" evidence="6">
    <location>
        <begin position="17"/>
        <end position="75"/>
    </location>
</feature>
<evidence type="ECO:0000259" key="6">
    <source>
        <dbReference type="PROSITE" id="PS50977"/>
    </source>
</evidence>
<accession>A0ABN3VVE9</accession>
<dbReference type="Pfam" id="PF00440">
    <property type="entry name" value="TetR_N"/>
    <property type="match status" value="1"/>
</dbReference>
<keyword evidence="3" id="KW-0804">Transcription</keyword>
<organism evidence="7 8">
    <name type="scientific">Streptosporangium fragile</name>
    <dbReference type="NCBI Taxonomy" id="46186"/>
    <lineage>
        <taxon>Bacteria</taxon>
        <taxon>Bacillati</taxon>
        <taxon>Actinomycetota</taxon>
        <taxon>Actinomycetes</taxon>
        <taxon>Streptosporangiales</taxon>
        <taxon>Streptosporangiaceae</taxon>
        <taxon>Streptosporangium</taxon>
    </lineage>
</organism>
<dbReference type="SUPFAM" id="SSF46689">
    <property type="entry name" value="Homeodomain-like"/>
    <property type="match status" value="1"/>
</dbReference>
<keyword evidence="1" id="KW-0805">Transcription regulation</keyword>
<name>A0ABN3VVE9_9ACTN</name>
<dbReference type="PANTHER" id="PTHR30055:SF234">
    <property type="entry name" value="HTH-TYPE TRANSCRIPTIONAL REGULATOR BETI"/>
    <property type="match status" value="1"/>
</dbReference>
<dbReference type="Proteomes" id="UP001500831">
    <property type="component" value="Unassembled WGS sequence"/>
</dbReference>
<dbReference type="PROSITE" id="PS50977">
    <property type="entry name" value="HTH_TETR_2"/>
    <property type="match status" value="1"/>
</dbReference>
<evidence type="ECO:0000313" key="7">
    <source>
        <dbReference type="EMBL" id="GAA2859472.1"/>
    </source>
</evidence>
<sequence>METTSTAPLNGRKAQAARNDHVILQAARAVFVGDPGAPIAAVAERAGVGISALYRRYPGKEDLLRKLCSDGLKLYISEAEAALADDGDPWQAFAGFMRRVVDADTHSLTINLAGTFTPDESLHRDSAHANELTVRIFERARDAGVLRPGLDVADLSMVFEQIASLHLGDETRTAQIRHRYLALALDGLRLGSADPLPGPPPSAEEIDRRWAAEQRPR</sequence>